<comment type="caution">
    <text evidence="2">The sequence shown here is derived from an EMBL/GenBank/DDBJ whole genome shotgun (WGS) entry which is preliminary data.</text>
</comment>
<evidence type="ECO:0000313" key="2">
    <source>
        <dbReference type="EMBL" id="KAK8943619.1"/>
    </source>
</evidence>
<protein>
    <recommendedName>
        <fullName evidence="4">25S rRNA (uridine-N(3))-methyltransferase BMT5-like domain-containing protein</fullName>
    </recommendedName>
</protein>
<dbReference type="Proteomes" id="UP001412067">
    <property type="component" value="Unassembled WGS sequence"/>
</dbReference>
<dbReference type="EMBL" id="JBBWWR010000018">
    <property type="protein sequence ID" value="KAK8943619.1"/>
    <property type="molecule type" value="Genomic_DNA"/>
</dbReference>
<keyword evidence="3" id="KW-1185">Reference proteome</keyword>
<keyword evidence="1" id="KW-1133">Transmembrane helix</keyword>
<accession>A0ABR2LKL0</accession>
<name>A0ABR2LKL0_9ASPA</name>
<reference evidence="2 3" key="1">
    <citation type="journal article" date="2022" name="Nat. Plants">
        <title>Genomes of leafy and leafless Platanthera orchids illuminate the evolution of mycoheterotrophy.</title>
        <authorList>
            <person name="Li M.H."/>
            <person name="Liu K.W."/>
            <person name="Li Z."/>
            <person name="Lu H.C."/>
            <person name="Ye Q.L."/>
            <person name="Zhang D."/>
            <person name="Wang J.Y."/>
            <person name="Li Y.F."/>
            <person name="Zhong Z.M."/>
            <person name="Liu X."/>
            <person name="Yu X."/>
            <person name="Liu D.K."/>
            <person name="Tu X.D."/>
            <person name="Liu B."/>
            <person name="Hao Y."/>
            <person name="Liao X.Y."/>
            <person name="Jiang Y.T."/>
            <person name="Sun W.H."/>
            <person name="Chen J."/>
            <person name="Chen Y.Q."/>
            <person name="Ai Y."/>
            <person name="Zhai J.W."/>
            <person name="Wu S.S."/>
            <person name="Zhou Z."/>
            <person name="Hsiao Y.Y."/>
            <person name="Wu W.L."/>
            <person name="Chen Y.Y."/>
            <person name="Lin Y.F."/>
            <person name="Hsu J.L."/>
            <person name="Li C.Y."/>
            <person name="Wang Z.W."/>
            <person name="Zhao X."/>
            <person name="Zhong W.Y."/>
            <person name="Ma X.K."/>
            <person name="Ma L."/>
            <person name="Huang J."/>
            <person name="Chen G.Z."/>
            <person name="Huang M.Z."/>
            <person name="Huang L."/>
            <person name="Peng D.H."/>
            <person name="Luo Y.B."/>
            <person name="Zou S.Q."/>
            <person name="Chen S.P."/>
            <person name="Lan S."/>
            <person name="Tsai W.C."/>
            <person name="Van de Peer Y."/>
            <person name="Liu Z.J."/>
        </authorList>
    </citation>
    <scope>NUCLEOTIDE SEQUENCE [LARGE SCALE GENOMIC DNA]</scope>
    <source>
        <strain evidence="2">Lor288</strain>
    </source>
</reference>
<keyword evidence="1" id="KW-0472">Membrane</keyword>
<keyword evidence="1" id="KW-0812">Transmembrane</keyword>
<evidence type="ECO:0000256" key="1">
    <source>
        <dbReference type="SAM" id="Phobius"/>
    </source>
</evidence>
<evidence type="ECO:0008006" key="4">
    <source>
        <dbReference type="Google" id="ProtNLM"/>
    </source>
</evidence>
<proteinExistence type="predicted"/>
<gene>
    <name evidence="2" type="ORF">KSP40_PGU013060</name>
</gene>
<evidence type="ECO:0000313" key="3">
    <source>
        <dbReference type="Proteomes" id="UP001412067"/>
    </source>
</evidence>
<feature type="transmembrane region" description="Helical" evidence="1">
    <location>
        <begin position="41"/>
        <end position="58"/>
    </location>
</feature>
<sequence length="59" mass="7052">MRTHPILRKRKFDRIIYNYPHAGFKGPEASPKMIKYVMPHIILNTCIHLLINCHVVMFF</sequence>
<organism evidence="2 3">
    <name type="scientific">Platanthera guangdongensis</name>
    <dbReference type="NCBI Taxonomy" id="2320717"/>
    <lineage>
        <taxon>Eukaryota</taxon>
        <taxon>Viridiplantae</taxon>
        <taxon>Streptophyta</taxon>
        <taxon>Embryophyta</taxon>
        <taxon>Tracheophyta</taxon>
        <taxon>Spermatophyta</taxon>
        <taxon>Magnoliopsida</taxon>
        <taxon>Liliopsida</taxon>
        <taxon>Asparagales</taxon>
        <taxon>Orchidaceae</taxon>
        <taxon>Orchidoideae</taxon>
        <taxon>Orchideae</taxon>
        <taxon>Orchidinae</taxon>
        <taxon>Platanthera</taxon>
    </lineage>
</organism>